<dbReference type="InterPro" id="IPR036524">
    <property type="entry name" value="Frataxin/CyaY_sf"/>
</dbReference>
<dbReference type="NCBIfam" id="TIGR03422">
    <property type="entry name" value="mito_frataxin"/>
    <property type="match status" value="1"/>
</dbReference>
<keyword evidence="5" id="KW-0813">Transport</keyword>
<evidence type="ECO:0000256" key="7">
    <source>
        <dbReference type="ARBA" id="ARBA00022946"/>
    </source>
</evidence>
<keyword evidence="6" id="KW-0410">Iron transport</keyword>
<name>A0ABR4N2Z7_9FUNG</name>
<dbReference type="Gene3D" id="3.30.920.10">
    <property type="entry name" value="Frataxin/CyaY"/>
    <property type="match status" value="1"/>
</dbReference>
<organism evidence="13 14">
    <name type="scientific">Polyrhizophydium stewartii</name>
    <dbReference type="NCBI Taxonomy" id="2732419"/>
    <lineage>
        <taxon>Eukaryota</taxon>
        <taxon>Fungi</taxon>
        <taxon>Fungi incertae sedis</taxon>
        <taxon>Chytridiomycota</taxon>
        <taxon>Chytridiomycota incertae sedis</taxon>
        <taxon>Chytridiomycetes</taxon>
        <taxon>Rhizophydiales</taxon>
        <taxon>Rhizophydiales incertae sedis</taxon>
        <taxon>Polyrhizophydium</taxon>
    </lineage>
</organism>
<dbReference type="InterPro" id="IPR002908">
    <property type="entry name" value="Frataxin/CyaY"/>
</dbReference>
<dbReference type="PROSITE" id="PS01344">
    <property type="entry name" value="FRATAXIN_1"/>
    <property type="match status" value="1"/>
</dbReference>
<dbReference type="NCBIfam" id="TIGR03421">
    <property type="entry name" value="FeS_CyaY"/>
    <property type="match status" value="1"/>
</dbReference>
<evidence type="ECO:0000256" key="3">
    <source>
        <dbReference type="ARBA" id="ARBA00013107"/>
    </source>
</evidence>
<dbReference type="InterPro" id="IPR017789">
    <property type="entry name" value="Frataxin"/>
</dbReference>
<dbReference type="PROSITE" id="PS50810">
    <property type="entry name" value="FRATAXIN_2"/>
    <property type="match status" value="1"/>
</dbReference>
<proteinExistence type="inferred from homology"/>
<keyword evidence="14" id="KW-1185">Reference proteome</keyword>
<comment type="catalytic activity">
    <reaction evidence="12">
        <text>4 Fe(2+) + O2 + 4 H(+) = 4 Fe(3+) + 2 H2O</text>
        <dbReference type="Rhea" id="RHEA:11148"/>
        <dbReference type="ChEBI" id="CHEBI:15377"/>
        <dbReference type="ChEBI" id="CHEBI:15378"/>
        <dbReference type="ChEBI" id="CHEBI:15379"/>
        <dbReference type="ChEBI" id="CHEBI:29033"/>
        <dbReference type="ChEBI" id="CHEBI:29034"/>
        <dbReference type="EC" id="1.16.3.1"/>
    </reaction>
</comment>
<keyword evidence="8 13" id="KW-0560">Oxidoreductase</keyword>
<accession>A0ABR4N2Z7</accession>
<evidence type="ECO:0000256" key="11">
    <source>
        <dbReference type="ARBA" id="ARBA00023128"/>
    </source>
</evidence>
<dbReference type="Proteomes" id="UP001527925">
    <property type="component" value="Unassembled WGS sequence"/>
</dbReference>
<keyword evidence="4" id="KW-0409">Iron storage</keyword>
<keyword evidence="10" id="KW-0406">Ion transport</keyword>
<comment type="caution">
    <text evidence="13">The sequence shown here is derived from an EMBL/GenBank/DDBJ whole genome shotgun (WGS) entry which is preliminary data.</text>
</comment>
<dbReference type="GO" id="GO:0004322">
    <property type="term" value="F:ferroxidase activity"/>
    <property type="evidence" value="ECO:0007669"/>
    <property type="project" value="UniProtKB-EC"/>
</dbReference>
<dbReference type="EC" id="1.16.3.1" evidence="3"/>
<dbReference type="PRINTS" id="PR00904">
    <property type="entry name" value="FRATAXIN"/>
</dbReference>
<dbReference type="SUPFAM" id="SSF55387">
    <property type="entry name" value="Frataxin/Nqo15-like"/>
    <property type="match status" value="1"/>
</dbReference>
<evidence type="ECO:0000256" key="6">
    <source>
        <dbReference type="ARBA" id="ARBA00022496"/>
    </source>
</evidence>
<dbReference type="InterPro" id="IPR020895">
    <property type="entry name" value="Frataxin_CS"/>
</dbReference>
<sequence>MSTAPPADRLPDPALSDADYHKHADAFIESLLEFLEELGDVTDVDGYDVVYSSGVLTLKLGEHGTYVVNKQPPNKQLWLSSPVSGPKRYDVRLSDCRWIYSRDGHSLDELLNTELSQMLGDKIAWKPPGLA</sequence>
<evidence type="ECO:0000256" key="8">
    <source>
        <dbReference type="ARBA" id="ARBA00023002"/>
    </source>
</evidence>
<evidence type="ECO:0000256" key="9">
    <source>
        <dbReference type="ARBA" id="ARBA00023004"/>
    </source>
</evidence>
<protein>
    <recommendedName>
        <fullName evidence="3">ferroxidase</fullName>
        <ecNumber evidence="3">1.16.3.1</ecNumber>
    </recommendedName>
</protein>
<evidence type="ECO:0000313" key="14">
    <source>
        <dbReference type="Proteomes" id="UP001527925"/>
    </source>
</evidence>
<evidence type="ECO:0000256" key="12">
    <source>
        <dbReference type="ARBA" id="ARBA00047990"/>
    </source>
</evidence>
<evidence type="ECO:0000256" key="4">
    <source>
        <dbReference type="ARBA" id="ARBA00022434"/>
    </source>
</evidence>
<dbReference type="PANTHER" id="PTHR16821">
    <property type="entry name" value="FRATAXIN"/>
    <property type="match status" value="1"/>
</dbReference>
<comment type="similarity">
    <text evidence="2">Belongs to the frataxin family.</text>
</comment>
<evidence type="ECO:0000256" key="5">
    <source>
        <dbReference type="ARBA" id="ARBA00022448"/>
    </source>
</evidence>
<keyword evidence="7" id="KW-0809">Transit peptide</keyword>
<comment type="subcellular location">
    <subcellularLocation>
        <location evidence="1">Mitochondrion</location>
    </subcellularLocation>
</comment>
<evidence type="ECO:0000256" key="10">
    <source>
        <dbReference type="ARBA" id="ARBA00023065"/>
    </source>
</evidence>
<reference evidence="13 14" key="1">
    <citation type="submission" date="2023-09" db="EMBL/GenBank/DDBJ databases">
        <title>Pangenome analysis of Batrachochytrium dendrobatidis and related Chytrids.</title>
        <authorList>
            <person name="Yacoub M.N."/>
            <person name="Stajich J.E."/>
            <person name="James T.Y."/>
        </authorList>
    </citation>
    <scope>NUCLEOTIDE SEQUENCE [LARGE SCALE GENOMIC DNA]</scope>
    <source>
        <strain evidence="13 14">JEL0888</strain>
    </source>
</reference>
<dbReference type="PANTHER" id="PTHR16821:SF2">
    <property type="entry name" value="FRATAXIN, MITOCHONDRIAL"/>
    <property type="match status" value="1"/>
</dbReference>
<dbReference type="SMART" id="SM01219">
    <property type="entry name" value="Frataxin_Cyay"/>
    <property type="match status" value="1"/>
</dbReference>
<keyword evidence="9" id="KW-0408">Iron</keyword>
<evidence type="ECO:0000256" key="1">
    <source>
        <dbReference type="ARBA" id="ARBA00004173"/>
    </source>
</evidence>
<keyword evidence="11" id="KW-0496">Mitochondrion</keyword>
<evidence type="ECO:0000256" key="2">
    <source>
        <dbReference type="ARBA" id="ARBA00008183"/>
    </source>
</evidence>
<gene>
    <name evidence="13" type="primary">YFH1</name>
    <name evidence="13" type="ORF">HK105_206582</name>
</gene>
<dbReference type="Pfam" id="PF01491">
    <property type="entry name" value="Frataxin_Cyay"/>
    <property type="match status" value="1"/>
</dbReference>
<evidence type="ECO:0000313" key="13">
    <source>
        <dbReference type="EMBL" id="KAL2913848.1"/>
    </source>
</evidence>
<dbReference type="EMBL" id="JADGIZ020000040">
    <property type="protein sequence ID" value="KAL2913848.1"/>
    <property type="molecule type" value="Genomic_DNA"/>
</dbReference>